<evidence type="ECO:0000256" key="3">
    <source>
        <dbReference type="ARBA" id="ARBA00022650"/>
    </source>
</evidence>
<dbReference type="SMART" id="SM00359">
    <property type="entry name" value="PUA"/>
    <property type="match status" value="1"/>
</dbReference>
<dbReference type="OrthoDB" id="9804434at2"/>
<dbReference type="SUPFAM" id="SSF88697">
    <property type="entry name" value="PUA domain-like"/>
    <property type="match status" value="1"/>
</dbReference>
<dbReference type="HAMAP" id="MF_00456">
    <property type="entry name" value="ProB"/>
    <property type="match status" value="1"/>
</dbReference>
<evidence type="ECO:0000259" key="9">
    <source>
        <dbReference type="SMART" id="SM00359"/>
    </source>
</evidence>
<evidence type="ECO:0000256" key="5">
    <source>
        <dbReference type="ARBA" id="ARBA00022741"/>
    </source>
</evidence>
<dbReference type="PIRSF" id="PIRSF000729">
    <property type="entry name" value="GK"/>
    <property type="match status" value="1"/>
</dbReference>
<dbReference type="GO" id="GO:0005829">
    <property type="term" value="C:cytosol"/>
    <property type="evidence" value="ECO:0007669"/>
    <property type="project" value="TreeGrafter"/>
</dbReference>
<keyword evidence="4 8" id="KW-0808">Transferase</keyword>
<dbReference type="InterPro" id="IPR005715">
    <property type="entry name" value="Glu_5kinase/COase_Synthase"/>
</dbReference>
<keyword evidence="3 8" id="KW-0641">Proline biosynthesis</keyword>
<dbReference type="EMBL" id="CP003344">
    <property type="protein sequence ID" value="AGA69116.1"/>
    <property type="molecule type" value="Genomic_DNA"/>
</dbReference>
<sequence length="370" mass="39855">MSDFRRIVIKIGSSSLNHPEGGLDDQAIDRIAQLVAEIRKFGVECVLVSSGAVAAGVGKLNLKSRPKNVAGKQAVAAVGQGVLIEKYALALEAHGLVCAQVLLSRIDLAEASRYRNAQNTLEQLLRFHVVPIINENDTVAVEELCFGDNDRLSALVAGLVHGDLLVILTDVEGLYSANPKLDPEAKLITEVKDLSEVVGVAGGPGSSLGTGGMLTKIKAAEIATRFGIGMFLLHSRHMEDITKLIQGERPLGTYFLPAEHRIMGRKRWIAYGGLSEGSIFIDQGAVNALLTGKSLLASGITGLEGTWERKELVRINSPEGIEVARGLVELNSDELEKVRGKHSDVMLDLIPNLEGKEVVHRDNMTMMLEC</sequence>
<evidence type="ECO:0000256" key="7">
    <source>
        <dbReference type="ARBA" id="ARBA00022840"/>
    </source>
</evidence>
<dbReference type="KEGG" id="ddl:Desdi_1626"/>
<accession>L0F8Z6</accession>
<dbReference type="Gene3D" id="2.30.130.10">
    <property type="entry name" value="PUA domain"/>
    <property type="match status" value="1"/>
</dbReference>
<dbReference type="CDD" id="cd21157">
    <property type="entry name" value="PUA_G5K"/>
    <property type="match status" value="1"/>
</dbReference>
<dbReference type="InterPro" id="IPR036393">
    <property type="entry name" value="AceGlu_kinase-like_sf"/>
</dbReference>
<dbReference type="STRING" id="871963.Desdi_1626"/>
<keyword evidence="11" id="KW-1185">Reference proteome</keyword>
<dbReference type="InterPro" id="IPR019797">
    <property type="entry name" value="Glutamate_5-kinase_CS"/>
</dbReference>
<dbReference type="GO" id="GO:0005524">
    <property type="term" value="F:ATP binding"/>
    <property type="evidence" value="ECO:0007669"/>
    <property type="project" value="UniProtKB-KW"/>
</dbReference>
<dbReference type="InterPro" id="IPR036974">
    <property type="entry name" value="PUA_sf"/>
</dbReference>
<dbReference type="SUPFAM" id="SSF53633">
    <property type="entry name" value="Carbamate kinase-like"/>
    <property type="match status" value="1"/>
</dbReference>
<dbReference type="PROSITE" id="PS00902">
    <property type="entry name" value="GLUTAMATE_5_KINASE"/>
    <property type="match status" value="1"/>
</dbReference>
<dbReference type="InterPro" id="IPR041739">
    <property type="entry name" value="G5K_ProB"/>
</dbReference>
<feature type="binding site" evidence="8">
    <location>
        <position position="50"/>
    </location>
    <ligand>
        <name>substrate</name>
    </ligand>
</feature>
<comment type="similarity">
    <text evidence="8">Belongs to the glutamate 5-kinase family.</text>
</comment>
<evidence type="ECO:0000313" key="11">
    <source>
        <dbReference type="Proteomes" id="UP000010797"/>
    </source>
</evidence>
<evidence type="ECO:0000256" key="4">
    <source>
        <dbReference type="ARBA" id="ARBA00022679"/>
    </source>
</evidence>
<name>L0F8Z6_DESDL</name>
<feature type="binding site" evidence="8">
    <location>
        <begin position="210"/>
        <end position="216"/>
    </location>
    <ligand>
        <name>ATP</name>
        <dbReference type="ChEBI" id="CHEBI:30616"/>
    </ligand>
</feature>
<dbReference type="FunFam" id="3.40.1160.10:FF:000018">
    <property type="entry name" value="Glutamate 5-kinase"/>
    <property type="match status" value="1"/>
</dbReference>
<comment type="function">
    <text evidence="8">Catalyzes the transfer of a phosphate group to glutamate to form L-glutamate 5-phosphate.</text>
</comment>
<dbReference type="GO" id="GO:0004349">
    <property type="term" value="F:glutamate 5-kinase activity"/>
    <property type="evidence" value="ECO:0007669"/>
    <property type="project" value="UniProtKB-UniRule"/>
</dbReference>
<keyword evidence="7 8" id="KW-0067">ATP-binding</keyword>
<dbReference type="Gene3D" id="3.40.1160.10">
    <property type="entry name" value="Acetylglutamate kinase-like"/>
    <property type="match status" value="2"/>
</dbReference>
<dbReference type="Pfam" id="PF01472">
    <property type="entry name" value="PUA"/>
    <property type="match status" value="1"/>
</dbReference>
<keyword evidence="2 8" id="KW-0028">Amino-acid biosynthesis</keyword>
<keyword evidence="6 8" id="KW-0418">Kinase</keyword>
<evidence type="ECO:0000256" key="6">
    <source>
        <dbReference type="ARBA" id="ARBA00022777"/>
    </source>
</evidence>
<keyword evidence="1 8" id="KW-0963">Cytoplasm</keyword>
<dbReference type="AlphaFoldDB" id="L0F8Z6"/>
<dbReference type="PANTHER" id="PTHR43654:SF3">
    <property type="entry name" value="GLUTAMATE 5-KINASE"/>
    <property type="match status" value="1"/>
</dbReference>
<dbReference type="CDD" id="cd04242">
    <property type="entry name" value="AAK_G5K_ProB"/>
    <property type="match status" value="1"/>
</dbReference>
<dbReference type="InterPro" id="IPR002478">
    <property type="entry name" value="PUA"/>
</dbReference>
<dbReference type="PANTHER" id="PTHR43654">
    <property type="entry name" value="GLUTAMATE 5-KINASE"/>
    <property type="match status" value="1"/>
</dbReference>
<comment type="catalytic activity">
    <reaction evidence="8">
        <text>L-glutamate + ATP = L-glutamyl 5-phosphate + ADP</text>
        <dbReference type="Rhea" id="RHEA:14877"/>
        <dbReference type="ChEBI" id="CHEBI:29985"/>
        <dbReference type="ChEBI" id="CHEBI:30616"/>
        <dbReference type="ChEBI" id="CHEBI:58274"/>
        <dbReference type="ChEBI" id="CHEBI:456216"/>
        <dbReference type="EC" id="2.7.2.11"/>
    </reaction>
</comment>
<dbReference type="RefSeq" id="WP_015262106.1">
    <property type="nucleotide sequence ID" value="NC_019903.1"/>
</dbReference>
<comment type="subcellular location">
    <subcellularLocation>
        <location evidence="8">Cytoplasm</location>
    </subcellularLocation>
</comment>
<dbReference type="Proteomes" id="UP000010797">
    <property type="component" value="Chromosome"/>
</dbReference>
<feature type="binding site" evidence="8">
    <location>
        <begin position="169"/>
        <end position="170"/>
    </location>
    <ligand>
        <name>ATP</name>
        <dbReference type="ChEBI" id="CHEBI:30616"/>
    </ligand>
</feature>
<evidence type="ECO:0000256" key="8">
    <source>
        <dbReference type="HAMAP-Rule" id="MF_00456"/>
    </source>
</evidence>
<keyword evidence="5 8" id="KW-0547">Nucleotide-binding</keyword>
<gene>
    <name evidence="8" type="primary">proB</name>
    <name evidence="10" type="ordered locus">Desdi_1626</name>
</gene>
<protein>
    <recommendedName>
        <fullName evidence="8">Glutamate 5-kinase</fullName>
        <ecNumber evidence="8">2.7.2.11</ecNumber>
    </recommendedName>
    <alternativeName>
        <fullName evidence="8">Gamma-glutamyl kinase</fullName>
        <shortName evidence="8">GK</shortName>
    </alternativeName>
</protein>
<dbReference type="InterPro" id="IPR001057">
    <property type="entry name" value="Glu/AcGlu_kinase"/>
</dbReference>
<dbReference type="eggNOG" id="COG0263">
    <property type="taxonomic scope" value="Bacteria"/>
</dbReference>
<dbReference type="GO" id="GO:0055129">
    <property type="term" value="P:L-proline biosynthetic process"/>
    <property type="evidence" value="ECO:0007669"/>
    <property type="project" value="UniProtKB-UniRule"/>
</dbReference>
<dbReference type="UniPathway" id="UPA00098">
    <property type="reaction ID" value="UER00359"/>
</dbReference>
<evidence type="ECO:0000256" key="2">
    <source>
        <dbReference type="ARBA" id="ARBA00022605"/>
    </source>
</evidence>
<reference evidence="11" key="1">
    <citation type="submission" date="2012-02" db="EMBL/GenBank/DDBJ databases">
        <title>Complete sequence of Desulfitobacterium dichloroeliminans LMG P-21439.</title>
        <authorList>
            <person name="Lucas S."/>
            <person name="Han J."/>
            <person name="Lapidus A."/>
            <person name="Cheng J.-F."/>
            <person name="Goodwin L."/>
            <person name="Pitluck S."/>
            <person name="Peters L."/>
            <person name="Ovchinnikova G."/>
            <person name="Teshima H."/>
            <person name="Detter J.C."/>
            <person name="Han C."/>
            <person name="Tapia R."/>
            <person name="Land M."/>
            <person name="Hauser L."/>
            <person name="Kyrpides N."/>
            <person name="Ivanova N."/>
            <person name="Pagani I."/>
            <person name="Kruse T."/>
            <person name="de Vos W.M."/>
            <person name="Boon N."/>
            <person name="Smidt H."/>
            <person name="Woyke T."/>
        </authorList>
    </citation>
    <scope>NUCLEOTIDE SEQUENCE [LARGE SCALE GENOMIC DNA]</scope>
    <source>
        <strain evidence="11">LMG P-21439 / DCA1</strain>
    </source>
</reference>
<organism evidence="10 11">
    <name type="scientific">Desulfitobacterium dichloroeliminans (strain LMG P-21439 / DCA1)</name>
    <dbReference type="NCBI Taxonomy" id="871963"/>
    <lineage>
        <taxon>Bacteria</taxon>
        <taxon>Bacillati</taxon>
        <taxon>Bacillota</taxon>
        <taxon>Clostridia</taxon>
        <taxon>Eubacteriales</taxon>
        <taxon>Desulfitobacteriaceae</taxon>
        <taxon>Desulfitobacterium</taxon>
    </lineage>
</organism>
<feature type="domain" description="PUA" evidence="9">
    <location>
        <begin position="277"/>
        <end position="359"/>
    </location>
</feature>
<dbReference type="InterPro" id="IPR001048">
    <property type="entry name" value="Asp/Glu/Uridylate_kinase"/>
</dbReference>
<evidence type="ECO:0000313" key="10">
    <source>
        <dbReference type="EMBL" id="AGA69116.1"/>
    </source>
</evidence>
<dbReference type="InterPro" id="IPR011529">
    <property type="entry name" value="Glu_5kinase"/>
</dbReference>
<comment type="pathway">
    <text evidence="8">Amino-acid biosynthesis; L-proline biosynthesis; L-glutamate 5-semialdehyde from L-glutamate: step 1/2.</text>
</comment>
<evidence type="ECO:0000256" key="1">
    <source>
        <dbReference type="ARBA" id="ARBA00022490"/>
    </source>
</evidence>
<dbReference type="EC" id="2.7.2.11" evidence="8"/>
<feature type="binding site" evidence="8">
    <location>
        <position position="149"/>
    </location>
    <ligand>
        <name>substrate</name>
    </ligand>
</feature>
<dbReference type="Pfam" id="PF00696">
    <property type="entry name" value="AA_kinase"/>
    <property type="match status" value="1"/>
</dbReference>
<dbReference type="InterPro" id="IPR015947">
    <property type="entry name" value="PUA-like_sf"/>
</dbReference>
<dbReference type="NCBIfam" id="TIGR01027">
    <property type="entry name" value="proB"/>
    <property type="match status" value="1"/>
</dbReference>
<feature type="binding site" evidence="8">
    <location>
        <position position="10"/>
    </location>
    <ligand>
        <name>ATP</name>
        <dbReference type="ChEBI" id="CHEBI:30616"/>
    </ligand>
</feature>
<dbReference type="PROSITE" id="PS50890">
    <property type="entry name" value="PUA"/>
    <property type="match status" value="1"/>
</dbReference>
<dbReference type="GO" id="GO:0003723">
    <property type="term" value="F:RNA binding"/>
    <property type="evidence" value="ECO:0007669"/>
    <property type="project" value="InterPro"/>
</dbReference>
<dbReference type="PRINTS" id="PR00474">
    <property type="entry name" value="GLU5KINASE"/>
</dbReference>
<feature type="binding site" evidence="8">
    <location>
        <position position="137"/>
    </location>
    <ligand>
        <name>substrate</name>
    </ligand>
</feature>
<dbReference type="HOGENOM" id="CLU_025400_2_0_9"/>
<proteinExistence type="inferred from homology"/>